<evidence type="ECO:0000313" key="4">
    <source>
        <dbReference type="EMBL" id="SNS06041.1"/>
    </source>
</evidence>
<name>A0A239BEQ9_9ACTN</name>
<dbReference type="Pfam" id="PF13531">
    <property type="entry name" value="SBP_bac_11"/>
    <property type="match status" value="1"/>
</dbReference>
<feature type="region of interest" description="Disordered" evidence="1">
    <location>
        <begin position="1"/>
        <end position="25"/>
    </location>
</feature>
<evidence type="ECO:0000259" key="3">
    <source>
        <dbReference type="PROSITE" id="PS50234"/>
    </source>
</evidence>
<keyword evidence="2" id="KW-0812">Transmembrane</keyword>
<keyword evidence="2" id="KW-1133">Transmembrane helix</keyword>
<feature type="region of interest" description="Disordered" evidence="1">
    <location>
        <begin position="323"/>
        <end position="344"/>
    </location>
</feature>
<feature type="compositionally biased region" description="Basic and acidic residues" evidence="1">
    <location>
        <begin position="323"/>
        <end position="338"/>
    </location>
</feature>
<dbReference type="PROSITE" id="PS50234">
    <property type="entry name" value="VWFA"/>
    <property type="match status" value="1"/>
</dbReference>
<dbReference type="Pfam" id="PF00092">
    <property type="entry name" value="VWA"/>
    <property type="match status" value="1"/>
</dbReference>
<dbReference type="InterPro" id="IPR002035">
    <property type="entry name" value="VWF_A"/>
</dbReference>
<accession>A0A239BEQ9</accession>
<dbReference type="SUPFAM" id="SSF53300">
    <property type="entry name" value="vWA-like"/>
    <property type="match status" value="1"/>
</dbReference>
<feature type="transmembrane region" description="Helical" evidence="2">
    <location>
        <begin position="30"/>
        <end position="52"/>
    </location>
</feature>
<dbReference type="SUPFAM" id="SSF53850">
    <property type="entry name" value="Periplasmic binding protein-like II"/>
    <property type="match status" value="1"/>
</dbReference>
<dbReference type="Gene3D" id="3.40.50.410">
    <property type="entry name" value="von Willebrand factor, type A domain"/>
    <property type="match status" value="1"/>
</dbReference>
<feature type="domain" description="VWFA" evidence="3">
    <location>
        <begin position="379"/>
        <end position="581"/>
    </location>
</feature>
<keyword evidence="5" id="KW-1185">Reference proteome</keyword>
<evidence type="ECO:0000256" key="2">
    <source>
        <dbReference type="SAM" id="Phobius"/>
    </source>
</evidence>
<organism evidence="4 5">
    <name type="scientific">Streptosporangium subroseum</name>
    <dbReference type="NCBI Taxonomy" id="106412"/>
    <lineage>
        <taxon>Bacteria</taxon>
        <taxon>Bacillati</taxon>
        <taxon>Actinomycetota</taxon>
        <taxon>Actinomycetes</taxon>
        <taxon>Streptosporangiales</taxon>
        <taxon>Streptosporangiaceae</taxon>
        <taxon>Streptosporangium</taxon>
    </lineage>
</organism>
<proteinExistence type="predicted"/>
<reference evidence="4 5" key="1">
    <citation type="submission" date="2017-06" db="EMBL/GenBank/DDBJ databases">
        <authorList>
            <person name="Kim H.J."/>
            <person name="Triplett B.A."/>
        </authorList>
    </citation>
    <scope>NUCLEOTIDE SEQUENCE [LARGE SCALE GENOMIC DNA]</scope>
    <source>
        <strain evidence="4 5">CGMCC 4.2132</strain>
    </source>
</reference>
<evidence type="ECO:0000256" key="1">
    <source>
        <dbReference type="SAM" id="MobiDB-lite"/>
    </source>
</evidence>
<sequence length="591" mass="61383">MGRHRTDELEDGYTPNREAPRRRRGGRGKVLVPLAGSVALAVLLGVAAFVIINRDRGCAGDAVALRVTASPDIQPAVSQIADRFNKASHDIDGRCAAITVAKGVPAAVASALGGGGGKADAMDLWIPDSALWVSGVRAKNPDVPAPSASIAHSPIVMVASGSVVPNLKKSFGAASWGGMITAANVANVDGPGRKVRVLALDPSLNAAGLGALLAAAGVATAAGAGDEQLVGALKSLSGSTVRDQDALLASLGVKGAKAPLGVASEQGVWAFNNAKKPEVPAVPLYPAEGTLNLDYPVVITTEDATVRKAAEAFQKELGTDASKKTLRDQGFRTPDGKGGKPVAGAGGFQAKAPVALKMPDAKTIASMSQSWSRLNLGTRLLTLLDVSGTMALPVPGLGVTRMQAISKIAIEGMKLFPIKSELGLWQYSTNLNGQGVDYRETIPVGPLTENINGVLRRDLLNQKLATTQAKPTGDTGLNDTLAAAYKQMTDDYQGDKINTVLILTDGAGNDDPEGGISNSEILRTLKEEFNPEKPVSVLIIAFGPDAPKGKRQMDALAKATAGDAFIAKDVLEVRKFFLEGMKRRLCSPNCD</sequence>
<keyword evidence="2" id="KW-0472">Membrane</keyword>
<dbReference type="EMBL" id="FZOD01000003">
    <property type="protein sequence ID" value="SNS06041.1"/>
    <property type="molecule type" value="Genomic_DNA"/>
</dbReference>
<dbReference type="InterPro" id="IPR036465">
    <property type="entry name" value="vWFA_dom_sf"/>
</dbReference>
<dbReference type="SMART" id="SM00327">
    <property type="entry name" value="VWA"/>
    <property type="match status" value="1"/>
</dbReference>
<dbReference type="Proteomes" id="UP000198282">
    <property type="component" value="Unassembled WGS sequence"/>
</dbReference>
<gene>
    <name evidence="4" type="ORF">SAMN05216276_1003141</name>
</gene>
<evidence type="ECO:0000313" key="5">
    <source>
        <dbReference type="Proteomes" id="UP000198282"/>
    </source>
</evidence>
<dbReference type="AlphaFoldDB" id="A0A239BEQ9"/>
<protein>
    <submittedName>
        <fullName evidence="4">ABC-type molybdate transport system, substrate-binding protein</fullName>
    </submittedName>
</protein>